<dbReference type="eggNOG" id="KOG1470">
    <property type="taxonomic scope" value="Eukaryota"/>
</dbReference>
<accession>W1NFI8</accession>
<dbReference type="EMBL" id="KI397513">
    <property type="protein sequence ID" value="ERM94208.1"/>
    <property type="molecule type" value="Genomic_DNA"/>
</dbReference>
<dbReference type="PROSITE" id="PS50191">
    <property type="entry name" value="CRAL_TRIO"/>
    <property type="match status" value="1"/>
</dbReference>
<evidence type="ECO:0000256" key="1">
    <source>
        <dbReference type="SAM" id="MobiDB-lite"/>
    </source>
</evidence>
<dbReference type="Gene3D" id="3.40.525.10">
    <property type="entry name" value="CRAL-TRIO lipid binding domain"/>
    <property type="match status" value="1"/>
</dbReference>
<dbReference type="Gramene" id="ERM94208">
    <property type="protein sequence ID" value="ERM94208"/>
    <property type="gene ID" value="AMTR_s00010p00198160"/>
</dbReference>
<dbReference type="InterPro" id="IPR036273">
    <property type="entry name" value="CRAL/TRIO_N_dom_sf"/>
</dbReference>
<dbReference type="KEGG" id="atr:18421986"/>
<name>W1NFI8_AMBTC</name>
<dbReference type="HOGENOM" id="CLU_014001_3_0_1"/>
<dbReference type="PANTHER" id="PTHR45824:SF6">
    <property type="entry name" value="F16L1.9 PROTEIN"/>
    <property type="match status" value="1"/>
</dbReference>
<dbReference type="Pfam" id="PF00650">
    <property type="entry name" value="CRAL_TRIO"/>
    <property type="match status" value="1"/>
</dbReference>
<dbReference type="InterPro" id="IPR052578">
    <property type="entry name" value="PI_Transfer_CRAL-TRIO"/>
</dbReference>
<dbReference type="AlphaFoldDB" id="W1NFI8"/>
<dbReference type="STRING" id="13333.W1NFI8"/>
<dbReference type="SMART" id="SM00516">
    <property type="entry name" value="SEC14"/>
    <property type="match status" value="1"/>
</dbReference>
<feature type="region of interest" description="Disordered" evidence="1">
    <location>
        <begin position="266"/>
        <end position="369"/>
    </location>
</feature>
<sequence length="369" mass="41916">MSFRKPKANGLENPSSFEEQQQKIAEVRRSLGVLPSKLLIYCSDASISRHLISRNWNVKKAIKMLRETIKWRMEYKPEDIRWEEVAHEAETGKIYRTDYTDKYGRSVLVMRPGCQNTTSTKGQIRFLVYCMENAILNLPPDQEQIVWLIHYQGFNMSSISVKVARETAHVLQNRYPERLGLAILYDPPKFFEPFWTVVKPFLEPKTCRKVKFVYSDDPNSHKIMEEVFDMDKLECAFGGFNPASFNFKENGERMKEDDKKTALYWKGELGPGTSQPPSIGMPPPLESGDSELDSDGSVNMRSEEGCSHKGSSSKPHFDEDGSQENDEKFLENGIDLPESNSQENGVTDVANLQSHIPGLSLGSSTRNAA</sequence>
<dbReference type="GO" id="GO:0008526">
    <property type="term" value="F:phosphatidylinositol transfer activity"/>
    <property type="evidence" value="ECO:0000318"/>
    <property type="project" value="GO_Central"/>
</dbReference>
<feature type="compositionally biased region" description="Basic and acidic residues" evidence="1">
    <location>
        <begin position="315"/>
        <end position="330"/>
    </location>
</feature>
<dbReference type="Proteomes" id="UP000017836">
    <property type="component" value="Unassembled WGS sequence"/>
</dbReference>
<evidence type="ECO:0000259" key="2">
    <source>
        <dbReference type="PROSITE" id="PS50191"/>
    </source>
</evidence>
<feature type="compositionally biased region" description="Polar residues" evidence="1">
    <location>
        <begin position="338"/>
        <end position="354"/>
    </location>
</feature>
<dbReference type="PANTHER" id="PTHR45824">
    <property type="entry name" value="GH16843P"/>
    <property type="match status" value="1"/>
</dbReference>
<keyword evidence="4" id="KW-1185">Reference proteome</keyword>
<reference evidence="4" key="1">
    <citation type="journal article" date="2013" name="Science">
        <title>The Amborella genome and the evolution of flowering plants.</title>
        <authorList>
            <consortium name="Amborella Genome Project"/>
        </authorList>
    </citation>
    <scope>NUCLEOTIDE SEQUENCE [LARGE SCALE GENOMIC DNA]</scope>
</reference>
<feature type="domain" description="CRAL-TRIO" evidence="2">
    <location>
        <begin position="82"/>
        <end position="245"/>
    </location>
</feature>
<dbReference type="SUPFAM" id="SSF46938">
    <property type="entry name" value="CRAL/TRIO N-terminal domain"/>
    <property type="match status" value="1"/>
</dbReference>
<protein>
    <recommendedName>
        <fullName evidence="2">CRAL-TRIO domain-containing protein</fullName>
    </recommendedName>
</protein>
<organism evidence="3 4">
    <name type="scientific">Amborella trichopoda</name>
    <dbReference type="NCBI Taxonomy" id="13333"/>
    <lineage>
        <taxon>Eukaryota</taxon>
        <taxon>Viridiplantae</taxon>
        <taxon>Streptophyta</taxon>
        <taxon>Embryophyta</taxon>
        <taxon>Tracheophyta</taxon>
        <taxon>Spermatophyta</taxon>
        <taxon>Magnoliopsida</taxon>
        <taxon>Amborellales</taxon>
        <taxon>Amborellaceae</taxon>
        <taxon>Amborella</taxon>
    </lineage>
</organism>
<evidence type="ECO:0000313" key="4">
    <source>
        <dbReference type="Proteomes" id="UP000017836"/>
    </source>
</evidence>
<proteinExistence type="predicted"/>
<dbReference type="CDD" id="cd00170">
    <property type="entry name" value="SEC14"/>
    <property type="match status" value="1"/>
</dbReference>
<evidence type="ECO:0000313" key="3">
    <source>
        <dbReference type="EMBL" id="ERM94208.1"/>
    </source>
</evidence>
<dbReference type="InterPro" id="IPR001251">
    <property type="entry name" value="CRAL-TRIO_dom"/>
</dbReference>
<gene>
    <name evidence="3" type="ORF">AMTR_s00010p00198160</name>
</gene>
<dbReference type="OMA" id="DEEPDYC"/>
<dbReference type="InterPro" id="IPR036865">
    <property type="entry name" value="CRAL-TRIO_dom_sf"/>
</dbReference>
<dbReference type="FunFam" id="3.40.525.10:FF:000008">
    <property type="entry name" value="Phosphatidylinositol transfer protein 3"/>
    <property type="match status" value="1"/>
</dbReference>
<dbReference type="OrthoDB" id="75724at2759"/>
<dbReference type="SUPFAM" id="SSF52087">
    <property type="entry name" value="CRAL/TRIO domain"/>
    <property type="match status" value="1"/>
</dbReference>